<proteinExistence type="predicted"/>
<protein>
    <submittedName>
        <fullName evidence="2">Uncharacterized protein</fullName>
    </submittedName>
</protein>
<name>A0A9D4QZ34_DREPO</name>
<reference evidence="2" key="1">
    <citation type="journal article" date="2019" name="bioRxiv">
        <title>The Genome of the Zebra Mussel, Dreissena polymorpha: A Resource for Invasive Species Research.</title>
        <authorList>
            <person name="McCartney M.A."/>
            <person name="Auch B."/>
            <person name="Kono T."/>
            <person name="Mallez S."/>
            <person name="Zhang Y."/>
            <person name="Obille A."/>
            <person name="Becker A."/>
            <person name="Abrahante J.E."/>
            <person name="Garbe J."/>
            <person name="Badalamenti J.P."/>
            <person name="Herman A."/>
            <person name="Mangelson H."/>
            <person name="Liachko I."/>
            <person name="Sullivan S."/>
            <person name="Sone E.D."/>
            <person name="Koren S."/>
            <person name="Silverstein K.A.T."/>
            <person name="Beckman K.B."/>
            <person name="Gohl D.M."/>
        </authorList>
    </citation>
    <scope>NUCLEOTIDE SEQUENCE</scope>
    <source>
        <strain evidence="2">Duluth1</strain>
        <tissue evidence="2">Whole animal</tissue>
    </source>
</reference>
<dbReference type="AlphaFoldDB" id="A0A9D4QZ34"/>
<evidence type="ECO:0000313" key="2">
    <source>
        <dbReference type="EMBL" id="KAH3848132.1"/>
    </source>
</evidence>
<accession>A0A9D4QZ34</accession>
<organism evidence="2 3">
    <name type="scientific">Dreissena polymorpha</name>
    <name type="common">Zebra mussel</name>
    <name type="synonym">Mytilus polymorpha</name>
    <dbReference type="NCBI Taxonomy" id="45954"/>
    <lineage>
        <taxon>Eukaryota</taxon>
        <taxon>Metazoa</taxon>
        <taxon>Spiralia</taxon>
        <taxon>Lophotrochozoa</taxon>
        <taxon>Mollusca</taxon>
        <taxon>Bivalvia</taxon>
        <taxon>Autobranchia</taxon>
        <taxon>Heteroconchia</taxon>
        <taxon>Euheterodonta</taxon>
        <taxon>Imparidentia</taxon>
        <taxon>Neoheterodontei</taxon>
        <taxon>Myida</taxon>
        <taxon>Dreissenoidea</taxon>
        <taxon>Dreissenidae</taxon>
        <taxon>Dreissena</taxon>
    </lineage>
</organism>
<comment type="caution">
    <text evidence="2">The sequence shown here is derived from an EMBL/GenBank/DDBJ whole genome shotgun (WGS) entry which is preliminary data.</text>
</comment>
<gene>
    <name evidence="2" type="ORF">DPMN_090482</name>
</gene>
<sequence length="106" mass="12206">MTDYGLSEAVFTSDSESSSNEDEVEEGNLEGELIEWSVESKISKCNIDRLLAILRKQWHEGLPKEIRTLLQTPREIPVLINVLEIAALQCDANDTANRNMNYYYYY</sequence>
<dbReference type="Proteomes" id="UP000828390">
    <property type="component" value="Unassembled WGS sequence"/>
</dbReference>
<evidence type="ECO:0000313" key="3">
    <source>
        <dbReference type="Proteomes" id="UP000828390"/>
    </source>
</evidence>
<evidence type="ECO:0000256" key="1">
    <source>
        <dbReference type="SAM" id="MobiDB-lite"/>
    </source>
</evidence>
<keyword evidence="3" id="KW-1185">Reference proteome</keyword>
<reference evidence="2" key="2">
    <citation type="submission" date="2020-11" db="EMBL/GenBank/DDBJ databases">
        <authorList>
            <person name="McCartney M.A."/>
            <person name="Auch B."/>
            <person name="Kono T."/>
            <person name="Mallez S."/>
            <person name="Becker A."/>
            <person name="Gohl D.M."/>
            <person name="Silverstein K.A.T."/>
            <person name="Koren S."/>
            <person name="Bechman K.B."/>
            <person name="Herman A."/>
            <person name="Abrahante J.E."/>
            <person name="Garbe J."/>
        </authorList>
    </citation>
    <scope>NUCLEOTIDE SEQUENCE</scope>
    <source>
        <strain evidence="2">Duluth1</strain>
        <tissue evidence="2">Whole animal</tissue>
    </source>
</reference>
<dbReference type="EMBL" id="JAIWYP010000003">
    <property type="protein sequence ID" value="KAH3848132.1"/>
    <property type="molecule type" value="Genomic_DNA"/>
</dbReference>
<feature type="region of interest" description="Disordered" evidence="1">
    <location>
        <begin position="1"/>
        <end position="28"/>
    </location>
</feature>
<feature type="compositionally biased region" description="Acidic residues" evidence="1">
    <location>
        <begin position="19"/>
        <end position="28"/>
    </location>
</feature>